<comment type="caution">
    <text evidence="3">The sequence shown here is derived from an EMBL/GenBank/DDBJ whole genome shotgun (WGS) entry which is preliminary data.</text>
</comment>
<comment type="similarity">
    <text evidence="1">Belongs to the ROK (NagC/XylR) family.</text>
</comment>
<dbReference type="SUPFAM" id="SSF46785">
    <property type="entry name" value="Winged helix' DNA-binding domain"/>
    <property type="match status" value="1"/>
</dbReference>
<evidence type="ECO:0000313" key="4">
    <source>
        <dbReference type="Proteomes" id="UP001518990"/>
    </source>
</evidence>
<evidence type="ECO:0000259" key="2">
    <source>
        <dbReference type="Pfam" id="PF12802"/>
    </source>
</evidence>
<dbReference type="SUPFAM" id="SSF53067">
    <property type="entry name" value="Actin-like ATPase domain"/>
    <property type="match status" value="1"/>
</dbReference>
<dbReference type="Pfam" id="PF00480">
    <property type="entry name" value="ROK"/>
    <property type="match status" value="1"/>
</dbReference>
<sequence>MTLTSQPASVARQLSVRSIMETLLRQGPVSRAELARLTGLSKQTATEVVRVLESGGWIRPDGQTQGALGRSAVTYTLETRAAFVAGIDLGGTKIRLALADLAGTVVGEAVEPTDRRGGEHVITQIGALTDRVAAQADMPAGALRGATLGCPGVLEPATGAVTIAPNIPGFDRLDVLRVLEERLGCPVSVENDVNLAAKGEQWQGCCQDVRDFAFIALGTGVGMGIVANGQLLRGAGGAAGEIAYLPLGGDPFDSRGYRYGTLETALSSEALLGRYRGFGGTGAQDVRGIFDCLGEGDAAAAATMDEAARLLVQALMAVRALLDPARIVLGGSVGARVELAERVRALAARYMRSPMPIDTSALGSRAAVVGAVGMALTRLHAGLFGLSDLPHDSRLPAAPALPVPA</sequence>
<accession>A0ABS3KHU3</accession>
<dbReference type="PANTHER" id="PTHR18964">
    <property type="entry name" value="ROK (REPRESSOR, ORF, KINASE) FAMILY"/>
    <property type="match status" value="1"/>
</dbReference>
<dbReference type="Proteomes" id="UP001518990">
    <property type="component" value="Unassembled WGS sequence"/>
</dbReference>
<dbReference type="InterPro" id="IPR000600">
    <property type="entry name" value="ROK"/>
</dbReference>
<dbReference type="InterPro" id="IPR000835">
    <property type="entry name" value="HTH_MarR-typ"/>
</dbReference>
<organism evidence="3 4">
    <name type="scientific">Roseomonas marmotae</name>
    <dbReference type="NCBI Taxonomy" id="2768161"/>
    <lineage>
        <taxon>Bacteria</taxon>
        <taxon>Pseudomonadati</taxon>
        <taxon>Pseudomonadota</taxon>
        <taxon>Alphaproteobacteria</taxon>
        <taxon>Acetobacterales</taxon>
        <taxon>Roseomonadaceae</taxon>
        <taxon>Roseomonas</taxon>
    </lineage>
</organism>
<dbReference type="InterPro" id="IPR036388">
    <property type="entry name" value="WH-like_DNA-bd_sf"/>
</dbReference>
<dbReference type="Gene3D" id="1.10.10.10">
    <property type="entry name" value="Winged helix-like DNA-binding domain superfamily/Winged helix DNA-binding domain"/>
    <property type="match status" value="1"/>
</dbReference>
<dbReference type="Gene3D" id="3.30.420.40">
    <property type="match status" value="2"/>
</dbReference>
<dbReference type="Pfam" id="PF12802">
    <property type="entry name" value="MarR_2"/>
    <property type="match status" value="1"/>
</dbReference>
<feature type="domain" description="HTH marR-type" evidence="2">
    <location>
        <begin position="20"/>
        <end position="60"/>
    </location>
</feature>
<dbReference type="RefSeq" id="WP_207450772.1">
    <property type="nucleotide sequence ID" value="NZ_CP061091.1"/>
</dbReference>
<gene>
    <name evidence="3" type="ORF">IAI60_20720</name>
</gene>
<dbReference type="InterPro" id="IPR011991">
    <property type="entry name" value="ArsR-like_HTH"/>
</dbReference>
<reference evidence="3 4" key="1">
    <citation type="submission" date="2020-09" db="EMBL/GenBank/DDBJ databases">
        <title>Roseomonas.</title>
        <authorList>
            <person name="Zhu W."/>
        </authorList>
    </citation>
    <scope>NUCLEOTIDE SEQUENCE [LARGE SCALE GENOMIC DNA]</scope>
    <source>
        <strain evidence="3 4">1311</strain>
    </source>
</reference>
<name>A0ABS3KHU3_9PROT</name>
<evidence type="ECO:0000313" key="3">
    <source>
        <dbReference type="EMBL" id="MBO1077035.1"/>
    </source>
</evidence>
<dbReference type="InterPro" id="IPR036390">
    <property type="entry name" value="WH_DNA-bd_sf"/>
</dbReference>
<evidence type="ECO:0000256" key="1">
    <source>
        <dbReference type="ARBA" id="ARBA00006479"/>
    </source>
</evidence>
<dbReference type="CDD" id="cd00090">
    <property type="entry name" value="HTH_ARSR"/>
    <property type="match status" value="1"/>
</dbReference>
<dbReference type="PANTHER" id="PTHR18964:SF149">
    <property type="entry name" value="BIFUNCTIONAL UDP-N-ACETYLGLUCOSAMINE 2-EPIMERASE_N-ACETYLMANNOSAMINE KINASE"/>
    <property type="match status" value="1"/>
</dbReference>
<dbReference type="InterPro" id="IPR043129">
    <property type="entry name" value="ATPase_NBD"/>
</dbReference>
<keyword evidence="4" id="KW-1185">Reference proteome</keyword>
<proteinExistence type="inferred from homology"/>
<protein>
    <submittedName>
        <fullName evidence="3">ROK family transcriptional regulator</fullName>
    </submittedName>
</protein>
<dbReference type="EMBL" id="JACTNF010000038">
    <property type="protein sequence ID" value="MBO1077035.1"/>
    <property type="molecule type" value="Genomic_DNA"/>
</dbReference>